<dbReference type="PANTHER" id="PTHR43701:SF5">
    <property type="entry name" value="MEMBRANE TRANSPORTER PROTEIN-RELATED"/>
    <property type="match status" value="1"/>
</dbReference>
<evidence type="ECO:0000313" key="6">
    <source>
        <dbReference type="EMBL" id="QXE91424.1"/>
    </source>
</evidence>
<keyword evidence="3 5" id="KW-1133">Transmembrane helix</keyword>
<dbReference type="Pfam" id="PF01925">
    <property type="entry name" value="TauE"/>
    <property type="match status" value="1"/>
</dbReference>
<protein>
    <recommendedName>
        <fullName evidence="5">Probable membrane transporter protein</fullName>
    </recommendedName>
</protein>
<dbReference type="EMBL" id="CP077683">
    <property type="protein sequence ID" value="QXE91424.1"/>
    <property type="molecule type" value="Genomic_DNA"/>
</dbReference>
<keyword evidence="2 5" id="KW-0812">Transmembrane</keyword>
<name>A0ABX8LLB2_9BACT</name>
<evidence type="ECO:0000256" key="2">
    <source>
        <dbReference type="ARBA" id="ARBA00022692"/>
    </source>
</evidence>
<feature type="transmembrane region" description="Helical" evidence="5">
    <location>
        <begin position="7"/>
        <end position="25"/>
    </location>
</feature>
<keyword evidence="7" id="KW-1185">Reference proteome</keyword>
<feature type="transmembrane region" description="Helical" evidence="5">
    <location>
        <begin position="225"/>
        <end position="245"/>
    </location>
</feature>
<evidence type="ECO:0000256" key="4">
    <source>
        <dbReference type="ARBA" id="ARBA00023136"/>
    </source>
</evidence>
<organism evidence="6 7">
    <name type="scientific">Geomonas subterranea</name>
    <dbReference type="NCBI Taxonomy" id="2847989"/>
    <lineage>
        <taxon>Bacteria</taxon>
        <taxon>Pseudomonadati</taxon>
        <taxon>Thermodesulfobacteriota</taxon>
        <taxon>Desulfuromonadia</taxon>
        <taxon>Geobacterales</taxon>
        <taxon>Geobacteraceae</taxon>
        <taxon>Geomonas</taxon>
    </lineage>
</organism>
<dbReference type="PANTHER" id="PTHR43701">
    <property type="entry name" value="MEMBRANE TRANSPORTER PROTEIN MJ0441-RELATED"/>
    <property type="match status" value="1"/>
</dbReference>
<feature type="transmembrane region" description="Helical" evidence="5">
    <location>
        <begin position="99"/>
        <end position="117"/>
    </location>
</feature>
<evidence type="ECO:0000256" key="3">
    <source>
        <dbReference type="ARBA" id="ARBA00022989"/>
    </source>
</evidence>
<comment type="subcellular location">
    <subcellularLocation>
        <location evidence="5">Cell membrane</location>
        <topology evidence="5">Multi-pass membrane protein</topology>
    </subcellularLocation>
    <subcellularLocation>
        <location evidence="1">Membrane</location>
        <topology evidence="1">Multi-pass membrane protein</topology>
    </subcellularLocation>
</comment>
<accession>A0ABX8LLB2</accession>
<keyword evidence="5" id="KW-1003">Cell membrane</keyword>
<dbReference type="InterPro" id="IPR002781">
    <property type="entry name" value="TM_pro_TauE-like"/>
</dbReference>
<dbReference type="RefSeq" id="WP_217288009.1">
    <property type="nucleotide sequence ID" value="NZ_CP077683.1"/>
</dbReference>
<keyword evidence="4 5" id="KW-0472">Membrane</keyword>
<feature type="transmembrane region" description="Helical" evidence="5">
    <location>
        <begin position="45"/>
        <end position="63"/>
    </location>
</feature>
<dbReference type="InterPro" id="IPR051598">
    <property type="entry name" value="TSUP/Inactive_protease-like"/>
</dbReference>
<proteinExistence type="inferred from homology"/>
<gene>
    <name evidence="6" type="ORF">KP001_02440</name>
</gene>
<feature type="transmembrane region" description="Helical" evidence="5">
    <location>
        <begin position="129"/>
        <end position="151"/>
    </location>
</feature>
<dbReference type="Proteomes" id="UP000683559">
    <property type="component" value="Chromosome"/>
</dbReference>
<feature type="transmembrane region" description="Helical" evidence="5">
    <location>
        <begin position="200"/>
        <end position="219"/>
    </location>
</feature>
<comment type="similarity">
    <text evidence="5">Belongs to the 4-toluene sulfonate uptake permease (TSUP) (TC 2.A.102) family.</text>
</comment>
<feature type="transmembrane region" description="Helical" evidence="5">
    <location>
        <begin position="171"/>
        <end position="188"/>
    </location>
</feature>
<evidence type="ECO:0000256" key="1">
    <source>
        <dbReference type="ARBA" id="ARBA00004141"/>
    </source>
</evidence>
<reference evidence="6 7" key="1">
    <citation type="submission" date="2021-06" db="EMBL/GenBank/DDBJ databases">
        <title>Gemonas diversity in paddy soil.</title>
        <authorList>
            <person name="Liu G."/>
        </authorList>
    </citation>
    <scope>NUCLEOTIDE SEQUENCE [LARGE SCALE GENOMIC DNA]</scope>
    <source>
        <strain evidence="6 7">RG2</strain>
    </source>
</reference>
<evidence type="ECO:0000313" key="7">
    <source>
        <dbReference type="Proteomes" id="UP000683559"/>
    </source>
</evidence>
<feature type="transmembrane region" description="Helical" evidence="5">
    <location>
        <begin position="75"/>
        <end position="93"/>
    </location>
</feature>
<sequence length="246" mass="25619">MLSPEAYFLLLAAIFTVAILYSSVGHGGASGYIGVLALFSIMPEAFKPTALILNIMVAAIATYSFAQAGHFSWRLFWPFATTSVPCSFIGGYLTVPPHVYKQLVGMVLLASACRLVFHKEHESLEIQRPATPVALVVGAVLGLLSGLTGVGGGIFLSPLLLLLKWGRAREASAIAALFILVNSIAGLLGHISSLQQIPPFGPLLALAAVLGGIIGSVFGSRTLPVAGVVKALSLVLAIAGLKLLFV</sequence>
<evidence type="ECO:0000256" key="5">
    <source>
        <dbReference type="RuleBase" id="RU363041"/>
    </source>
</evidence>